<keyword evidence="1" id="KW-1133">Transmembrane helix</keyword>
<dbReference type="OrthoDB" id="8591832at2"/>
<name>A0A364NIC2_9GAMM</name>
<dbReference type="AlphaFoldDB" id="A0A364NIC2"/>
<dbReference type="Proteomes" id="UP000250744">
    <property type="component" value="Unassembled WGS sequence"/>
</dbReference>
<feature type="transmembrane region" description="Helical" evidence="1">
    <location>
        <begin position="35"/>
        <end position="53"/>
    </location>
</feature>
<dbReference type="InterPro" id="IPR021836">
    <property type="entry name" value="DUF3429"/>
</dbReference>
<dbReference type="Pfam" id="PF11911">
    <property type="entry name" value="DUF3429"/>
    <property type="match status" value="1"/>
</dbReference>
<proteinExistence type="predicted"/>
<keyword evidence="1" id="KW-0472">Membrane</keyword>
<reference evidence="2 3" key="1">
    <citation type="submission" date="2018-06" db="EMBL/GenBank/DDBJ databases">
        <title>Nitrincola tibetense sp. nov., isolated from Lake XuguoCo on Tibetan Plateau.</title>
        <authorList>
            <person name="Xing P."/>
        </authorList>
    </citation>
    <scope>NUCLEOTIDE SEQUENCE [LARGE SCALE GENOMIC DNA]</scope>
    <source>
        <strain evidence="3">xg18</strain>
    </source>
</reference>
<gene>
    <name evidence="2" type="ORF">DN062_17025</name>
</gene>
<protein>
    <submittedName>
        <fullName evidence="2">DUF3429 domain-containing protein</fullName>
    </submittedName>
</protein>
<feature type="transmembrane region" description="Helical" evidence="1">
    <location>
        <begin position="6"/>
        <end position="23"/>
    </location>
</feature>
<evidence type="ECO:0000313" key="2">
    <source>
        <dbReference type="EMBL" id="RAU16635.1"/>
    </source>
</evidence>
<evidence type="ECO:0000256" key="1">
    <source>
        <dbReference type="SAM" id="Phobius"/>
    </source>
</evidence>
<keyword evidence="3" id="KW-1185">Reference proteome</keyword>
<keyword evidence="1" id="KW-0812">Transmembrane</keyword>
<comment type="caution">
    <text evidence="2">The sequence shown here is derived from an EMBL/GenBank/DDBJ whole genome shotgun (WGS) entry which is preliminary data.</text>
</comment>
<dbReference type="RefSeq" id="WP_112160499.1">
    <property type="nucleotide sequence ID" value="NZ_QKRX01000019.1"/>
</dbReference>
<feature type="transmembrane region" description="Helical" evidence="1">
    <location>
        <begin position="65"/>
        <end position="89"/>
    </location>
</feature>
<dbReference type="EMBL" id="QKRX01000019">
    <property type="protein sequence ID" value="RAU16635.1"/>
    <property type="molecule type" value="Genomic_DNA"/>
</dbReference>
<organism evidence="2 3">
    <name type="scientific">Nitrincola tibetensis</name>
    <dbReference type="NCBI Taxonomy" id="2219697"/>
    <lineage>
        <taxon>Bacteria</taxon>
        <taxon>Pseudomonadati</taxon>
        <taxon>Pseudomonadota</taxon>
        <taxon>Gammaproteobacteria</taxon>
        <taxon>Oceanospirillales</taxon>
        <taxon>Oceanospirillaceae</taxon>
        <taxon>Nitrincola</taxon>
    </lineage>
</organism>
<evidence type="ECO:0000313" key="3">
    <source>
        <dbReference type="Proteomes" id="UP000250744"/>
    </source>
</evidence>
<accession>A0A364NIC2</accession>
<sequence length="136" mass="15495">MLLIKTLGYSGLLPFIYLTYALITGNSQQLDETSLLFSIYSCLILGFMSGVIWPVLYQQPSRNRLALWAVSFPVFSFLSFIWLSDYILLIQTGLFILLRIVEVAEGIDEAYPTGYASLRWQLTSIVSVCHLCVFFF</sequence>